<name>A0A6J5TPF5_PRUAR</name>
<feature type="region of interest" description="Disordered" evidence="1">
    <location>
        <begin position="11"/>
        <end position="37"/>
    </location>
</feature>
<dbReference type="EMBL" id="CAEKDK010000001">
    <property type="protein sequence ID" value="CAB4265950.1"/>
    <property type="molecule type" value="Genomic_DNA"/>
</dbReference>
<dbReference type="Proteomes" id="UP000507222">
    <property type="component" value="Unassembled WGS sequence"/>
</dbReference>
<evidence type="ECO:0000313" key="2">
    <source>
        <dbReference type="EMBL" id="CAB4265950.1"/>
    </source>
</evidence>
<reference evidence="2 3" key="1">
    <citation type="submission" date="2020-05" db="EMBL/GenBank/DDBJ databases">
        <authorList>
            <person name="Campoy J."/>
            <person name="Schneeberger K."/>
            <person name="Spophaly S."/>
        </authorList>
    </citation>
    <scope>NUCLEOTIDE SEQUENCE [LARGE SCALE GENOMIC DNA]</scope>
    <source>
        <strain evidence="2">PruArmRojPasFocal</strain>
    </source>
</reference>
<sequence length="126" mass="13862">MGKCRPAIVAKPSRNDGVSSNRALDGKGGWGRGPSVIGDTQETCWIRREGDVVDVQELFGYIGLINLYDFQMERTHNSTCFWVLSYFPGVSSLTAMLSDAGWPQNAMGLNLLLSFQTRNPLGKLCC</sequence>
<organism evidence="2 3">
    <name type="scientific">Prunus armeniaca</name>
    <name type="common">Apricot</name>
    <name type="synonym">Armeniaca vulgaris</name>
    <dbReference type="NCBI Taxonomy" id="36596"/>
    <lineage>
        <taxon>Eukaryota</taxon>
        <taxon>Viridiplantae</taxon>
        <taxon>Streptophyta</taxon>
        <taxon>Embryophyta</taxon>
        <taxon>Tracheophyta</taxon>
        <taxon>Spermatophyta</taxon>
        <taxon>Magnoliopsida</taxon>
        <taxon>eudicotyledons</taxon>
        <taxon>Gunneridae</taxon>
        <taxon>Pentapetalae</taxon>
        <taxon>rosids</taxon>
        <taxon>fabids</taxon>
        <taxon>Rosales</taxon>
        <taxon>Rosaceae</taxon>
        <taxon>Amygdaloideae</taxon>
        <taxon>Amygdaleae</taxon>
        <taxon>Prunus</taxon>
    </lineage>
</organism>
<evidence type="ECO:0000256" key="1">
    <source>
        <dbReference type="SAM" id="MobiDB-lite"/>
    </source>
</evidence>
<proteinExistence type="predicted"/>
<accession>A0A6J5TPF5</accession>
<dbReference type="AlphaFoldDB" id="A0A6J5TPF5"/>
<gene>
    <name evidence="2" type="ORF">CURHAP_LOCUS8166</name>
</gene>
<protein>
    <submittedName>
        <fullName evidence="2">Uncharacterized protein</fullName>
    </submittedName>
</protein>
<evidence type="ECO:0000313" key="3">
    <source>
        <dbReference type="Proteomes" id="UP000507222"/>
    </source>
</evidence>